<feature type="transmembrane region" description="Helical" evidence="4">
    <location>
        <begin position="20"/>
        <end position="39"/>
    </location>
</feature>
<feature type="transmembrane region" description="Helical" evidence="4">
    <location>
        <begin position="45"/>
        <end position="61"/>
    </location>
</feature>
<keyword evidence="4" id="KW-0812">Transmembrane</keyword>
<feature type="non-terminal residue" evidence="5">
    <location>
        <position position="62"/>
    </location>
</feature>
<reference evidence="6" key="1">
    <citation type="journal article" date="2019" name="Int. J. Syst. Evol. Microbiol.">
        <title>The Global Catalogue of Microorganisms (GCM) 10K type strain sequencing project: providing services to taxonomists for standard genome sequencing and annotation.</title>
        <authorList>
            <consortium name="The Broad Institute Genomics Platform"/>
            <consortium name="The Broad Institute Genome Sequencing Center for Infectious Disease"/>
            <person name="Wu L."/>
            <person name="Ma J."/>
        </authorList>
    </citation>
    <scope>NUCLEOTIDE SEQUENCE [LARGE SCALE GENOMIC DNA]</scope>
    <source>
        <strain evidence="6">JCM 31486</strain>
    </source>
</reference>
<protein>
    <submittedName>
        <fullName evidence="5">MFS transporter</fullName>
    </submittedName>
</protein>
<comment type="caution">
    <text evidence="5">The sequence shown here is derived from an EMBL/GenBank/DDBJ whole genome shotgun (WGS) entry which is preliminary data.</text>
</comment>
<organism evidence="5 6">
    <name type="scientific">Kibdelosporangium lantanae</name>
    <dbReference type="NCBI Taxonomy" id="1497396"/>
    <lineage>
        <taxon>Bacteria</taxon>
        <taxon>Bacillati</taxon>
        <taxon>Actinomycetota</taxon>
        <taxon>Actinomycetes</taxon>
        <taxon>Pseudonocardiales</taxon>
        <taxon>Pseudonocardiaceae</taxon>
        <taxon>Kibdelosporangium</taxon>
    </lineage>
</organism>
<sequence>MSTQLRRAVASSYIGSVIEYYDFLLYSTASALVFTKVFFAGLDPALAVVASFGTFATGYLAR</sequence>
<evidence type="ECO:0000313" key="6">
    <source>
        <dbReference type="Proteomes" id="UP001597045"/>
    </source>
</evidence>
<gene>
    <name evidence="5" type="ORF">ACFQ1S_43035</name>
</gene>
<keyword evidence="6" id="KW-1185">Reference proteome</keyword>
<dbReference type="Proteomes" id="UP001597045">
    <property type="component" value="Unassembled WGS sequence"/>
</dbReference>
<evidence type="ECO:0000313" key="5">
    <source>
        <dbReference type="EMBL" id="MFD1051860.1"/>
    </source>
</evidence>
<dbReference type="PANTHER" id="PTHR43045:SF1">
    <property type="entry name" value="SHIKIMATE TRANSPORTER"/>
    <property type="match status" value="1"/>
</dbReference>
<evidence type="ECO:0000256" key="2">
    <source>
        <dbReference type="ARBA" id="ARBA00022448"/>
    </source>
</evidence>
<name>A0ABW3MQW0_9PSEU</name>
<keyword evidence="4" id="KW-1133">Transmembrane helix</keyword>
<accession>A0ABW3MQW0</accession>
<keyword evidence="4" id="KW-0472">Membrane</keyword>
<comment type="subcellular location">
    <subcellularLocation>
        <location evidence="1">Cell membrane</location>
        <topology evidence="1">Multi-pass membrane protein</topology>
    </subcellularLocation>
</comment>
<keyword evidence="3" id="KW-1003">Cell membrane</keyword>
<evidence type="ECO:0000256" key="3">
    <source>
        <dbReference type="ARBA" id="ARBA00022475"/>
    </source>
</evidence>
<evidence type="ECO:0000256" key="1">
    <source>
        <dbReference type="ARBA" id="ARBA00004651"/>
    </source>
</evidence>
<keyword evidence="2" id="KW-0813">Transport</keyword>
<proteinExistence type="predicted"/>
<dbReference type="EMBL" id="JBHTIS010003929">
    <property type="protein sequence ID" value="MFD1051860.1"/>
    <property type="molecule type" value="Genomic_DNA"/>
</dbReference>
<evidence type="ECO:0000256" key="4">
    <source>
        <dbReference type="SAM" id="Phobius"/>
    </source>
</evidence>
<dbReference type="PANTHER" id="PTHR43045">
    <property type="entry name" value="SHIKIMATE TRANSPORTER"/>
    <property type="match status" value="1"/>
</dbReference>